<protein>
    <submittedName>
        <fullName evidence="2">Uncharacterized protein</fullName>
    </submittedName>
</protein>
<proteinExistence type="predicted"/>
<organism evidence="2 3">
    <name type="scientific">Daphnia magna</name>
    <dbReference type="NCBI Taxonomy" id="35525"/>
    <lineage>
        <taxon>Eukaryota</taxon>
        <taxon>Metazoa</taxon>
        <taxon>Ecdysozoa</taxon>
        <taxon>Arthropoda</taxon>
        <taxon>Crustacea</taxon>
        <taxon>Branchiopoda</taxon>
        <taxon>Diplostraca</taxon>
        <taxon>Cladocera</taxon>
        <taxon>Anomopoda</taxon>
        <taxon>Daphniidae</taxon>
        <taxon>Daphnia</taxon>
    </lineage>
</organism>
<dbReference type="EMBL" id="JAOYFB010000039">
    <property type="protein sequence ID" value="KAK4030784.1"/>
    <property type="molecule type" value="Genomic_DNA"/>
</dbReference>
<evidence type="ECO:0000256" key="1">
    <source>
        <dbReference type="SAM" id="Phobius"/>
    </source>
</evidence>
<sequence length="258" mass="29562">MVLPDLVVGVGSIVFPTPFMLILIEFLAEEKEYVDDMSSSLAVPDHLDKSWFFPLQNVYLGLNATSLYYDFDGGPAHYKNRYNFANLSFFNVDFGGLTAKWFFSASGHEWSKKLERLFKRAIAITGTRSFHSFITTTRPGELIASTLPDPRTVEFDGDWWLGTLEEIFDDSEELIIKFHHPVGSESSAGFHLPKERDELTVHIDRIICVLNRVDLKRRAPRSKFFDLTPSVWEKVCDTYIDFTEYWSSNCNVTSSSEV</sequence>
<feature type="transmembrane region" description="Helical" evidence="1">
    <location>
        <begin position="6"/>
        <end position="28"/>
    </location>
</feature>
<keyword evidence="1" id="KW-0812">Transmembrane</keyword>
<gene>
    <name evidence="2" type="ORF">OUZ56_024123</name>
</gene>
<reference evidence="2 3" key="1">
    <citation type="journal article" date="2023" name="Nucleic Acids Res.">
        <title>The hologenome of Daphnia magna reveals possible DNA methylation and microbiome-mediated evolution of the host genome.</title>
        <authorList>
            <person name="Chaturvedi A."/>
            <person name="Li X."/>
            <person name="Dhandapani V."/>
            <person name="Marshall H."/>
            <person name="Kissane S."/>
            <person name="Cuenca-Cambronero M."/>
            <person name="Asole G."/>
            <person name="Calvet F."/>
            <person name="Ruiz-Romero M."/>
            <person name="Marangio P."/>
            <person name="Guigo R."/>
            <person name="Rago D."/>
            <person name="Mirbahai L."/>
            <person name="Eastwood N."/>
            <person name="Colbourne J.K."/>
            <person name="Zhou J."/>
            <person name="Mallon E."/>
            <person name="Orsini L."/>
        </authorList>
    </citation>
    <scope>NUCLEOTIDE SEQUENCE [LARGE SCALE GENOMIC DNA]</scope>
    <source>
        <strain evidence="2">LRV0_1</strain>
    </source>
</reference>
<keyword evidence="3" id="KW-1185">Reference proteome</keyword>
<evidence type="ECO:0000313" key="2">
    <source>
        <dbReference type="EMBL" id="KAK4030784.1"/>
    </source>
</evidence>
<keyword evidence="1" id="KW-1133">Transmembrane helix</keyword>
<name>A0ABR0B084_9CRUS</name>
<dbReference type="Proteomes" id="UP001234178">
    <property type="component" value="Unassembled WGS sequence"/>
</dbReference>
<comment type="caution">
    <text evidence="2">The sequence shown here is derived from an EMBL/GenBank/DDBJ whole genome shotgun (WGS) entry which is preliminary data.</text>
</comment>
<keyword evidence="1" id="KW-0472">Membrane</keyword>
<evidence type="ECO:0000313" key="3">
    <source>
        <dbReference type="Proteomes" id="UP001234178"/>
    </source>
</evidence>
<accession>A0ABR0B084</accession>